<comment type="caution">
    <text evidence="12">The sequence shown here is derived from an EMBL/GenBank/DDBJ whole genome shotgun (WGS) entry which is preliminary data.</text>
</comment>
<dbReference type="EMBL" id="JBHTLS010000005">
    <property type="protein sequence ID" value="MFD1103540.1"/>
    <property type="molecule type" value="Genomic_DNA"/>
</dbReference>
<comment type="similarity">
    <text evidence="3 10">Belongs to the cysteine synthase/cystathionine beta-synthase family.</text>
</comment>
<dbReference type="RefSeq" id="WP_380908546.1">
    <property type="nucleotide sequence ID" value="NZ_JBHTLS010000005.1"/>
</dbReference>
<name>A0ABW3NXJ7_9SPHN</name>
<comment type="cofactor">
    <cofactor evidence="1 10">
        <name>pyridoxal 5'-phosphate</name>
        <dbReference type="ChEBI" id="CHEBI:597326"/>
    </cofactor>
</comment>
<reference evidence="13" key="1">
    <citation type="journal article" date="2019" name="Int. J. Syst. Evol. Microbiol.">
        <title>The Global Catalogue of Microorganisms (GCM) 10K type strain sequencing project: providing services to taxonomists for standard genome sequencing and annotation.</title>
        <authorList>
            <consortium name="The Broad Institute Genomics Platform"/>
            <consortium name="The Broad Institute Genome Sequencing Center for Infectious Disease"/>
            <person name="Wu L."/>
            <person name="Ma J."/>
        </authorList>
    </citation>
    <scope>NUCLEOTIDE SEQUENCE [LARGE SCALE GENOMIC DNA]</scope>
    <source>
        <strain evidence="13">CCUG 54329</strain>
    </source>
</reference>
<dbReference type="PANTHER" id="PTHR10314">
    <property type="entry name" value="CYSTATHIONINE BETA-SYNTHASE"/>
    <property type="match status" value="1"/>
</dbReference>
<dbReference type="NCBIfam" id="TIGR01139">
    <property type="entry name" value="cysK"/>
    <property type="match status" value="1"/>
</dbReference>
<dbReference type="NCBIfam" id="TIGR01136">
    <property type="entry name" value="cysKM"/>
    <property type="match status" value="1"/>
</dbReference>
<dbReference type="InterPro" id="IPR050214">
    <property type="entry name" value="Cys_Synth/Cystath_Beta-Synth"/>
</dbReference>
<keyword evidence="7 10" id="KW-0663">Pyridoxal phosphate</keyword>
<evidence type="ECO:0000256" key="5">
    <source>
        <dbReference type="ARBA" id="ARBA00022605"/>
    </source>
</evidence>
<evidence type="ECO:0000256" key="6">
    <source>
        <dbReference type="ARBA" id="ARBA00022679"/>
    </source>
</evidence>
<keyword evidence="5 10" id="KW-0028">Amino-acid biosynthesis</keyword>
<evidence type="ECO:0000313" key="13">
    <source>
        <dbReference type="Proteomes" id="UP001597203"/>
    </source>
</evidence>
<keyword evidence="8 10" id="KW-0198">Cysteine biosynthesis</keyword>
<dbReference type="SUPFAM" id="SSF53686">
    <property type="entry name" value="Tryptophan synthase beta subunit-like PLP-dependent enzymes"/>
    <property type="match status" value="1"/>
</dbReference>
<evidence type="ECO:0000256" key="4">
    <source>
        <dbReference type="ARBA" id="ARBA00012681"/>
    </source>
</evidence>
<keyword evidence="6 10" id="KW-0808">Transferase</keyword>
<protein>
    <recommendedName>
        <fullName evidence="4 10">Cysteine synthase</fullName>
        <ecNumber evidence="4 10">2.5.1.47</ecNumber>
    </recommendedName>
</protein>
<dbReference type="PROSITE" id="PS00901">
    <property type="entry name" value="CYS_SYNTHASE"/>
    <property type="match status" value="1"/>
</dbReference>
<evidence type="ECO:0000256" key="3">
    <source>
        <dbReference type="ARBA" id="ARBA00007103"/>
    </source>
</evidence>
<evidence type="ECO:0000259" key="11">
    <source>
        <dbReference type="Pfam" id="PF00291"/>
    </source>
</evidence>
<organism evidence="12 13">
    <name type="scientific">Sphingobium olei</name>
    <dbReference type="NCBI Taxonomy" id="420955"/>
    <lineage>
        <taxon>Bacteria</taxon>
        <taxon>Pseudomonadati</taxon>
        <taxon>Pseudomonadota</taxon>
        <taxon>Alphaproteobacteria</taxon>
        <taxon>Sphingomonadales</taxon>
        <taxon>Sphingomonadaceae</taxon>
        <taxon>Sphingobium</taxon>
    </lineage>
</organism>
<comment type="pathway">
    <text evidence="2">Amino-acid biosynthesis; L-cysteine biosynthesis; L-cysteine from L-serine: step 2/2.</text>
</comment>
<dbReference type="InterPro" id="IPR001216">
    <property type="entry name" value="P-phosphate_BS"/>
</dbReference>
<dbReference type="Pfam" id="PF00291">
    <property type="entry name" value="PALP"/>
    <property type="match status" value="1"/>
</dbReference>
<evidence type="ECO:0000256" key="7">
    <source>
        <dbReference type="ARBA" id="ARBA00022898"/>
    </source>
</evidence>
<evidence type="ECO:0000256" key="8">
    <source>
        <dbReference type="ARBA" id="ARBA00023192"/>
    </source>
</evidence>
<dbReference type="EC" id="2.5.1.47" evidence="4 10"/>
<sequence length="305" mass="32292">MKAASILETIGNTPHIRVQRLFGDAEVWIKSERANPGGSIKDRIALAMIEAAEASGELQPGGTIIEPTSGNTGVGLAMVAAVKGYRLVLVMPESMSIERRRLMLAYGASFDLTPREKGMKGAIERALELVSQTPGSWMPQQFENPANIDVHVHSTAVEILTDFGDTPIDALITGVGTGGHITGTAEVLKKAWPDLKVFAVEPTLSPVISGGQPGPHPIQGIGAGFVPANLHTQLLDGVIQVDPVDAKNYARRAAREEGMLVGISSGATLAAIAQKLKDLPAGSRVLGFNYDTGERYLSVPDFLPE</sequence>
<dbReference type="InterPro" id="IPR036052">
    <property type="entry name" value="TrpB-like_PALP_sf"/>
</dbReference>
<dbReference type="CDD" id="cd01561">
    <property type="entry name" value="CBS_like"/>
    <property type="match status" value="1"/>
</dbReference>
<evidence type="ECO:0000313" key="12">
    <source>
        <dbReference type="EMBL" id="MFD1103540.1"/>
    </source>
</evidence>
<dbReference type="GO" id="GO:0004124">
    <property type="term" value="F:cysteine synthase activity"/>
    <property type="evidence" value="ECO:0007669"/>
    <property type="project" value="UniProtKB-EC"/>
</dbReference>
<gene>
    <name evidence="12" type="primary">cysK</name>
    <name evidence="12" type="ORF">ACFQ24_01230</name>
</gene>
<dbReference type="InterPro" id="IPR001926">
    <property type="entry name" value="TrpB-like_PALP"/>
</dbReference>
<evidence type="ECO:0000256" key="1">
    <source>
        <dbReference type="ARBA" id="ARBA00001933"/>
    </source>
</evidence>
<evidence type="ECO:0000256" key="10">
    <source>
        <dbReference type="RuleBase" id="RU003985"/>
    </source>
</evidence>
<dbReference type="Proteomes" id="UP001597203">
    <property type="component" value="Unassembled WGS sequence"/>
</dbReference>
<dbReference type="InterPro" id="IPR005859">
    <property type="entry name" value="CysK"/>
</dbReference>
<accession>A0ABW3NXJ7</accession>
<comment type="catalytic activity">
    <reaction evidence="9 10">
        <text>O-acetyl-L-serine + hydrogen sulfide = L-cysteine + acetate</text>
        <dbReference type="Rhea" id="RHEA:14829"/>
        <dbReference type="ChEBI" id="CHEBI:29919"/>
        <dbReference type="ChEBI" id="CHEBI:30089"/>
        <dbReference type="ChEBI" id="CHEBI:35235"/>
        <dbReference type="ChEBI" id="CHEBI:58340"/>
        <dbReference type="EC" id="2.5.1.47"/>
    </reaction>
</comment>
<evidence type="ECO:0000256" key="9">
    <source>
        <dbReference type="ARBA" id="ARBA00047931"/>
    </source>
</evidence>
<proteinExistence type="inferred from homology"/>
<dbReference type="InterPro" id="IPR005856">
    <property type="entry name" value="Cys_synth"/>
</dbReference>
<keyword evidence="13" id="KW-1185">Reference proteome</keyword>
<feature type="domain" description="Tryptophan synthase beta chain-like PALP" evidence="11">
    <location>
        <begin position="7"/>
        <end position="286"/>
    </location>
</feature>
<evidence type="ECO:0000256" key="2">
    <source>
        <dbReference type="ARBA" id="ARBA00004962"/>
    </source>
</evidence>
<dbReference type="Gene3D" id="3.40.50.1100">
    <property type="match status" value="2"/>
</dbReference>